<dbReference type="InterPro" id="IPR017930">
    <property type="entry name" value="Myb_dom"/>
</dbReference>
<feature type="domain" description="Myb-like" evidence="7">
    <location>
        <begin position="39"/>
        <end position="85"/>
    </location>
</feature>
<gene>
    <name evidence="10" type="ORF">M5K25_001679</name>
</gene>
<evidence type="ECO:0000256" key="4">
    <source>
        <dbReference type="ARBA" id="ARBA00023163"/>
    </source>
</evidence>
<keyword evidence="5" id="KW-0539">Nucleus</keyword>
<dbReference type="PROSITE" id="PS51294">
    <property type="entry name" value="HTH_MYB"/>
    <property type="match status" value="1"/>
</dbReference>
<dbReference type="PANTHER" id="PTHR12802">
    <property type="entry name" value="SWI/SNF COMPLEX-RELATED"/>
    <property type="match status" value="1"/>
</dbReference>
<dbReference type="CDD" id="cd00167">
    <property type="entry name" value="SANT"/>
    <property type="match status" value="1"/>
</dbReference>
<dbReference type="Gene3D" id="1.10.10.60">
    <property type="entry name" value="Homeodomain-like"/>
    <property type="match status" value="1"/>
</dbReference>
<dbReference type="GO" id="GO:0010468">
    <property type="term" value="P:regulation of gene expression"/>
    <property type="evidence" value="ECO:0007669"/>
    <property type="project" value="UniProtKB-ARBA"/>
</dbReference>
<dbReference type="AlphaFoldDB" id="A0ABD0VQN8"/>
<dbReference type="InterPro" id="IPR017884">
    <property type="entry name" value="SANT_dom"/>
</dbReference>
<dbReference type="PROSITE" id="PS50090">
    <property type="entry name" value="MYB_LIKE"/>
    <property type="match status" value="1"/>
</dbReference>
<keyword evidence="11" id="KW-1185">Reference proteome</keyword>
<dbReference type="SUPFAM" id="SSF46689">
    <property type="entry name" value="Homeodomain-like"/>
    <property type="match status" value="1"/>
</dbReference>
<name>A0ABD0VQN8_DENTH</name>
<dbReference type="FunFam" id="1.10.10.60:FF:000023">
    <property type="entry name" value="protein REVEILLE 6 isoform X1"/>
    <property type="match status" value="1"/>
</dbReference>
<feature type="domain" description="SANT" evidence="8">
    <location>
        <begin position="38"/>
        <end position="89"/>
    </location>
</feature>
<dbReference type="InterPro" id="IPR009057">
    <property type="entry name" value="Homeodomain-like_sf"/>
</dbReference>
<feature type="region of interest" description="Disordered" evidence="6">
    <location>
        <begin position="144"/>
        <end position="174"/>
    </location>
</feature>
<dbReference type="NCBIfam" id="TIGR01557">
    <property type="entry name" value="myb_SHAQKYF"/>
    <property type="match status" value="1"/>
</dbReference>
<sequence length="452" mass="49481">MCVDGEPSSANCLHLMAEADSSISEHAFKVRKPYIITKQRERWTSEEHNKFLEALKLHGRAWRRIEAHIGSKTTVQIRSHAQKFFSKVTRESSSNSPGTVKAIEIPPPRPKRKPNHPYPRKLGHLSIMKGPLIDGQLWPSIANQSVSEQESKSPTSVLSSFGSDTSGTTAADTLKPCMSPASSFDRTVSVEEILVEQGSGSKSSSTSVEYKCNKSSDTSSVSLAVPDISPMELDLGSQDCFAVKEAPVTGQNITCLKLFGRTVVVAGLQQQSLSKKNQLEYQESFSDSNKIDLGSPKVKENDESDATMAHCLPSHENLKTTVEPNMVSFPSLWNLYGVTPFHFSGPLNPSEQSPMPSKDDRYLRNESSQTDSSTTSDSNSEAAEIDVQMKEFPPALVLKPSKNSAFSSLIPSSANSTRGFVPYKRCVVEKELPRTAVANIEGSSYWAKLGCQ</sequence>
<evidence type="ECO:0000256" key="2">
    <source>
        <dbReference type="ARBA" id="ARBA00023015"/>
    </source>
</evidence>
<proteinExistence type="predicted"/>
<evidence type="ECO:0000259" key="8">
    <source>
        <dbReference type="PROSITE" id="PS51293"/>
    </source>
</evidence>
<dbReference type="GO" id="GO:0003677">
    <property type="term" value="F:DNA binding"/>
    <property type="evidence" value="ECO:0007669"/>
    <property type="project" value="UniProtKB-KW"/>
</dbReference>
<dbReference type="EMBL" id="JANQDX010000002">
    <property type="protein sequence ID" value="KAL0927504.1"/>
    <property type="molecule type" value="Genomic_DNA"/>
</dbReference>
<evidence type="ECO:0000259" key="9">
    <source>
        <dbReference type="PROSITE" id="PS51294"/>
    </source>
</evidence>
<reference evidence="10 11" key="1">
    <citation type="journal article" date="2024" name="Plant Biotechnol. J.">
        <title>Dendrobium thyrsiflorum genome and its molecular insights into genes involved in important horticultural traits.</title>
        <authorList>
            <person name="Chen B."/>
            <person name="Wang J.Y."/>
            <person name="Zheng P.J."/>
            <person name="Li K.L."/>
            <person name="Liang Y.M."/>
            <person name="Chen X.F."/>
            <person name="Zhang C."/>
            <person name="Zhao X."/>
            <person name="He X."/>
            <person name="Zhang G.Q."/>
            <person name="Liu Z.J."/>
            <person name="Xu Q."/>
        </authorList>
    </citation>
    <scope>NUCLEOTIDE SEQUENCE [LARGE SCALE GENOMIC DNA]</scope>
    <source>
        <strain evidence="10">GZMU011</strain>
    </source>
</reference>
<feature type="compositionally biased region" description="Polar residues" evidence="6">
    <location>
        <begin position="144"/>
        <end position="171"/>
    </location>
</feature>
<feature type="compositionally biased region" description="Basic residues" evidence="6">
    <location>
        <begin position="109"/>
        <end position="119"/>
    </location>
</feature>
<feature type="region of interest" description="Disordered" evidence="6">
    <location>
        <begin position="284"/>
        <end position="304"/>
    </location>
</feature>
<evidence type="ECO:0000256" key="5">
    <source>
        <dbReference type="ARBA" id="ARBA00023242"/>
    </source>
</evidence>
<evidence type="ECO:0008006" key="12">
    <source>
        <dbReference type="Google" id="ProtNLM"/>
    </source>
</evidence>
<dbReference type="PANTHER" id="PTHR12802:SF155">
    <property type="entry name" value="DEUBIQUITINASE MYSM1"/>
    <property type="match status" value="1"/>
</dbReference>
<evidence type="ECO:0000313" key="10">
    <source>
        <dbReference type="EMBL" id="KAL0927504.1"/>
    </source>
</evidence>
<protein>
    <recommendedName>
        <fullName evidence="12">MYB transcription factor</fullName>
    </recommendedName>
</protein>
<comment type="subcellular location">
    <subcellularLocation>
        <location evidence="1">Nucleus</location>
    </subcellularLocation>
</comment>
<keyword evidence="2" id="KW-0805">Transcription regulation</keyword>
<feature type="region of interest" description="Disordered" evidence="6">
    <location>
        <begin position="347"/>
        <end position="383"/>
    </location>
</feature>
<dbReference type="SMART" id="SM00717">
    <property type="entry name" value="SANT"/>
    <property type="match status" value="1"/>
</dbReference>
<feature type="region of interest" description="Disordered" evidence="6">
    <location>
        <begin position="87"/>
        <end position="119"/>
    </location>
</feature>
<dbReference type="GO" id="GO:0005634">
    <property type="term" value="C:nucleus"/>
    <property type="evidence" value="ECO:0007669"/>
    <property type="project" value="UniProtKB-SubCell"/>
</dbReference>
<keyword evidence="4" id="KW-0804">Transcription</keyword>
<keyword evidence="3" id="KW-0238">DNA-binding</keyword>
<evidence type="ECO:0000256" key="3">
    <source>
        <dbReference type="ARBA" id="ARBA00023125"/>
    </source>
</evidence>
<evidence type="ECO:0000256" key="6">
    <source>
        <dbReference type="SAM" id="MobiDB-lite"/>
    </source>
</evidence>
<dbReference type="Pfam" id="PF00249">
    <property type="entry name" value="Myb_DNA-binding"/>
    <property type="match status" value="1"/>
</dbReference>
<organism evidence="10 11">
    <name type="scientific">Dendrobium thyrsiflorum</name>
    <name type="common">Pinecone-like raceme dendrobium</name>
    <name type="synonym">Orchid</name>
    <dbReference type="NCBI Taxonomy" id="117978"/>
    <lineage>
        <taxon>Eukaryota</taxon>
        <taxon>Viridiplantae</taxon>
        <taxon>Streptophyta</taxon>
        <taxon>Embryophyta</taxon>
        <taxon>Tracheophyta</taxon>
        <taxon>Spermatophyta</taxon>
        <taxon>Magnoliopsida</taxon>
        <taxon>Liliopsida</taxon>
        <taxon>Asparagales</taxon>
        <taxon>Orchidaceae</taxon>
        <taxon>Epidendroideae</taxon>
        <taxon>Malaxideae</taxon>
        <taxon>Dendrobiinae</taxon>
        <taxon>Dendrobium</taxon>
    </lineage>
</organism>
<evidence type="ECO:0000256" key="1">
    <source>
        <dbReference type="ARBA" id="ARBA00004123"/>
    </source>
</evidence>
<feature type="compositionally biased region" description="Low complexity" evidence="6">
    <location>
        <begin position="365"/>
        <end position="382"/>
    </location>
</feature>
<comment type="caution">
    <text evidence="10">The sequence shown here is derived from an EMBL/GenBank/DDBJ whole genome shotgun (WGS) entry which is preliminary data.</text>
</comment>
<dbReference type="Proteomes" id="UP001552299">
    <property type="component" value="Unassembled WGS sequence"/>
</dbReference>
<feature type="domain" description="HTH myb-type" evidence="9">
    <location>
        <begin position="35"/>
        <end position="89"/>
    </location>
</feature>
<dbReference type="PROSITE" id="PS51293">
    <property type="entry name" value="SANT"/>
    <property type="match status" value="1"/>
</dbReference>
<accession>A0ABD0VQN8</accession>
<evidence type="ECO:0000313" key="11">
    <source>
        <dbReference type="Proteomes" id="UP001552299"/>
    </source>
</evidence>
<evidence type="ECO:0000259" key="7">
    <source>
        <dbReference type="PROSITE" id="PS50090"/>
    </source>
</evidence>
<dbReference type="InterPro" id="IPR006447">
    <property type="entry name" value="Myb_dom_plants"/>
</dbReference>
<dbReference type="InterPro" id="IPR001005">
    <property type="entry name" value="SANT/Myb"/>
</dbReference>